<reference evidence="3 4" key="1">
    <citation type="journal article" date="2008" name="Science">
        <title>The Physcomitrella genome reveals evolutionary insights into the conquest of land by plants.</title>
        <authorList>
            <person name="Rensing S."/>
            <person name="Lang D."/>
            <person name="Zimmer A."/>
            <person name="Terry A."/>
            <person name="Salamov A."/>
            <person name="Shapiro H."/>
            <person name="Nishiyama T."/>
            <person name="Perroud P.-F."/>
            <person name="Lindquist E."/>
            <person name="Kamisugi Y."/>
            <person name="Tanahashi T."/>
            <person name="Sakakibara K."/>
            <person name="Fujita T."/>
            <person name="Oishi K."/>
            <person name="Shin-I T."/>
            <person name="Kuroki Y."/>
            <person name="Toyoda A."/>
            <person name="Suzuki Y."/>
            <person name="Hashimoto A."/>
            <person name="Yamaguchi K."/>
            <person name="Sugano A."/>
            <person name="Kohara Y."/>
            <person name="Fujiyama A."/>
            <person name="Anterola A."/>
            <person name="Aoki S."/>
            <person name="Ashton N."/>
            <person name="Barbazuk W.B."/>
            <person name="Barker E."/>
            <person name="Bennetzen J."/>
            <person name="Bezanilla M."/>
            <person name="Blankenship R."/>
            <person name="Cho S.H."/>
            <person name="Dutcher S."/>
            <person name="Estelle M."/>
            <person name="Fawcett J.A."/>
            <person name="Gundlach H."/>
            <person name="Hanada K."/>
            <person name="Heyl A."/>
            <person name="Hicks K.A."/>
            <person name="Hugh J."/>
            <person name="Lohr M."/>
            <person name="Mayer K."/>
            <person name="Melkozernov A."/>
            <person name="Murata T."/>
            <person name="Nelson D."/>
            <person name="Pils B."/>
            <person name="Prigge M."/>
            <person name="Reiss B."/>
            <person name="Renner T."/>
            <person name="Rombauts S."/>
            <person name="Rushton P."/>
            <person name="Sanderfoot A."/>
            <person name="Schween G."/>
            <person name="Shiu S.-H."/>
            <person name="Stueber K."/>
            <person name="Theodoulou F.L."/>
            <person name="Tu H."/>
            <person name="Van de Peer Y."/>
            <person name="Verrier P.J."/>
            <person name="Waters E."/>
            <person name="Wood A."/>
            <person name="Yang L."/>
            <person name="Cove D."/>
            <person name="Cuming A."/>
            <person name="Hasebe M."/>
            <person name="Lucas S."/>
            <person name="Mishler D.B."/>
            <person name="Reski R."/>
            <person name="Grigoriev I."/>
            <person name="Quatrano R.S."/>
            <person name="Boore J.L."/>
        </authorList>
    </citation>
    <scope>NUCLEOTIDE SEQUENCE [LARGE SCALE GENOMIC DNA]</scope>
    <source>
        <strain evidence="3 4">cv. Gransden 2004</strain>
    </source>
</reference>
<evidence type="ECO:0000259" key="2">
    <source>
        <dbReference type="Pfam" id="PF11938"/>
    </source>
</evidence>
<feature type="chain" id="PRO_5043238898" description="DUF3456 domain-containing protein" evidence="1">
    <location>
        <begin position="30"/>
        <end position="168"/>
    </location>
</feature>
<dbReference type="EnsemblPlants" id="Pp3c3_21490V3.3">
    <property type="protein sequence ID" value="Pp3c3_21490V3.3"/>
    <property type="gene ID" value="Pp3c3_21490"/>
</dbReference>
<organism evidence="3 4">
    <name type="scientific">Physcomitrium patens</name>
    <name type="common">Spreading-leaved earth moss</name>
    <name type="synonym">Physcomitrella patens</name>
    <dbReference type="NCBI Taxonomy" id="3218"/>
    <lineage>
        <taxon>Eukaryota</taxon>
        <taxon>Viridiplantae</taxon>
        <taxon>Streptophyta</taxon>
        <taxon>Embryophyta</taxon>
        <taxon>Bryophyta</taxon>
        <taxon>Bryophytina</taxon>
        <taxon>Bryopsida</taxon>
        <taxon>Funariidae</taxon>
        <taxon>Funariales</taxon>
        <taxon>Funariaceae</taxon>
        <taxon>Physcomitrium</taxon>
    </lineage>
</organism>
<proteinExistence type="predicted"/>
<dbReference type="InterPro" id="IPR042415">
    <property type="entry name" value="CNPY"/>
</dbReference>
<evidence type="ECO:0000256" key="1">
    <source>
        <dbReference type="SAM" id="SignalP"/>
    </source>
</evidence>
<dbReference type="InterPro" id="IPR021852">
    <property type="entry name" value="DUF3456"/>
</dbReference>
<dbReference type="Proteomes" id="UP000006727">
    <property type="component" value="Chromosome 3"/>
</dbReference>
<name>A0A7I4FM38_PHYPA</name>
<keyword evidence="1" id="KW-0732">Signal</keyword>
<dbReference type="Gramene" id="Pp3c3_21490V3.3">
    <property type="protein sequence ID" value="Pp3c3_21490V3.3"/>
    <property type="gene ID" value="Pp3c3_21490"/>
</dbReference>
<keyword evidence="4" id="KW-1185">Reference proteome</keyword>
<dbReference type="EnsemblPlants" id="Pp3c3_21490V3.4">
    <property type="protein sequence ID" value="Pp3c3_21490V3.4"/>
    <property type="gene ID" value="Pp3c3_21490"/>
</dbReference>
<reference evidence="3 4" key="2">
    <citation type="journal article" date="2018" name="Plant J.">
        <title>The Physcomitrella patens chromosome-scale assembly reveals moss genome structure and evolution.</title>
        <authorList>
            <person name="Lang D."/>
            <person name="Ullrich K.K."/>
            <person name="Murat F."/>
            <person name="Fuchs J."/>
            <person name="Jenkins J."/>
            <person name="Haas F.B."/>
            <person name="Piednoel M."/>
            <person name="Gundlach H."/>
            <person name="Van Bel M."/>
            <person name="Meyberg R."/>
            <person name="Vives C."/>
            <person name="Morata J."/>
            <person name="Symeonidi A."/>
            <person name="Hiss M."/>
            <person name="Muchero W."/>
            <person name="Kamisugi Y."/>
            <person name="Saleh O."/>
            <person name="Blanc G."/>
            <person name="Decker E.L."/>
            <person name="van Gessel N."/>
            <person name="Grimwood J."/>
            <person name="Hayes R.D."/>
            <person name="Graham S.W."/>
            <person name="Gunter L.E."/>
            <person name="McDaniel S.F."/>
            <person name="Hoernstein S.N.W."/>
            <person name="Larsson A."/>
            <person name="Li F.W."/>
            <person name="Perroud P.F."/>
            <person name="Phillips J."/>
            <person name="Ranjan P."/>
            <person name="Rokshar D.S."/>
            <person name="Rothfels C.J."/>
            <person name="Schneider L."/>
            <person name="Shu S."/>
            <person name="Stevenson D.W."/>
            <person name="Thummler F."/>
            <person name="Tillich M."/>
            <person name="Villarreal Aguilar J.C."/>
            <person name="Widiez T."/>
            <person name="Wong G.K."/>
            <person name="Wymore A."/>
            <person name="Zhang Y."/>
            <person name="Zimmer A.D."/>
            <person name="Quatrano R.S."/>
            <person name="Mayer K.F.X."/>
            <person name="Goodstein D."/>
            <person name="Casacuberta J.M."/>
            <person name="Vandepoele K."/>
            <person name="Reski R."/>
            <person name="Cuming A.C."/>
            <person name="Tuskan G.A."/>
            <person name="Maumus F."/>
            <person name="Salse J."/>
            <person name="Schmutz J."/>
            <person name="Rensing S.A."/>
        </authorList>
    </citation>
    <scope>NUCLEOTIDE SEQUENCE [LARGE SCALE GENOMIC DNA]</scope>
    <source>
        <strain evidence="3 4">cv. Gransden 2004</strain>
    </source>
</reference>
<protein>
    <recommendedName>
        <fullName evidence="2">DUF3456 domain-containing protein</fullName>
    </recommendedName>
</protein>
<dbReference type="PANTHER" id="PTHR13341:SF2">
    <property type="entry name" value="PROTEIN SEELE"/>
    <property type="match status" value="1"/>
</dbReference>
<gene>
    <name evidence="3" type="primary">LOC112280014</name>
</gene>
<evidence type="ECO:0000313" key="4">
    <source>
        <dbReference type="Proteomes" id="UP000006727"/>
    </source>
</evidence>
<dbReference type="PANTHER" id="PTHR13341">
    <property type="entry name" value="MIR-INTERACTING SAPOSIN-LIKE PROTEIN"/>
    <property type="match status" value="1"/>
</dbReference>
<dbReference type="Gramene" id="Pp3c3_21490V3.4">
    <property type="protein sequence ID" value="Pp3c3_21490V3.4"/>
    <property type="gene ID" value="Pp3c3_21490"/>
</dbReference>
<evidence type="ECO:0000313" key="3">
    <source>
        <dbReference type="EnsemblPlants" id="Pp3c3_21490V3.4"/>
    </source>
</evidence>
<dbReference type="EMBL" id="ABEU02000003">
    <property type="status" value="NOT_ANNOTATED_CDS"/>
    <property type="molecule type" value="Genomic_DNA"/>
</dbReference>
<reference evidence="3" key="3">
    <citation type="submission" date="2020-12" db="UniProtKB">
        <authorList>
            <consortium name="EnsemblPlants"/>
        </authorList>
    </citation>
    <scope>IDENTIFICATION</scope>
</reference>
<dbReference type="Pfam" id="PF11938">
    <property type="entry name" value="DUF3456"/>
    <property type="match status" value="1"/>
</dbReference>
<dbReference type="AlphaFoldDB" id="A0A7I4FM38"/>
<feature type="domain" description="DUF3456" evidence="2">
    <location>
        <begin position="34"/>
        <end position="154"/>
    </location>
</feature>
<accession>A0A7I4FM38</accession>
<feature type="signal peptide" evidence="1">
    <location>
        <begin position="1"/>
        <end position="29"/>
    </location>
</feature>
<sequence length="168" mass="18448">MDGSAGICVLRVVISLALVFCLCASSALAIVDDKCSACKAVALELEDSLANERPRNHLDYRHRLNSEGQREGKVIDYRLSELRVVELLDGLCSKMKGYVPNKAGPGRTFWLKVEGGVPDAPEMALNRQASELHSRAIVEFCGRLLETTEEEVHHSNVDSLFLQFSGSS</sequence>